<proteinExistence type="inferred from homology"/>
<name>A0A1X6P1Z3_PORUM</name>
<evidence type="ECO:0000256" key="1">
    <source>
        <dbReference type="ARBA" id="ARBA00001933"/>
    </source>
</evidence>
<dbReference type="InterPro" id="IPR015422">
    <property type="entry name" value="PyrdxlP-dep_Trfase_small"/>
</dbReference>
<dbReference type="InterPro" id="IPR050103">
    <property type="entry name" value="Class-III_PLP-dep_AT"/>
</dbReference>
<keyword evidence="5 9" id="KW-0032">Aminotransferase</keyword>
<dbReference type="GO" id="GO:0055129">
    <property type="term" value="P:L-proline biosynthetic process"/>
    <property type="evidence" value="ECO:0007669"/>
    <property type="project" value="UniProtKB-UniPathway"/>
</dbReference>
<dbReference type="GO" id="GO:0042802">
    <property type="term" value="F:identical protein binding"/>
    <property type="evidence" value="ECO:0007669"/>
    <property type="project" value="TreeGrafter"/>
</dbReference>
<dbReference type="PANTHER" id="PTHR11986">
    <property type="entry name" value="AMINOTRANSFERASE CLASS III"/>
    <property type="match status" value="1"/>
</dbReference>
<dbReference type="InterPro" id="IPR015421">
    <property type="entry name" value="PyrdxlP-dep_Trfase_major"/>
</dbReference>
<organism evidence="11 12">
    <name type="scientific">Porphyra umbilicalis</name>
    <name type="common">Purple laver</name>
    <name type="synonym">Red alga</name>
    <dbReference type="NCBI Taxonomy" id="2786"/>
    <lineage>
        <taxon>Eukaryota</taxon>
        <taxon>Rhodophyta</taxon>
        <taxon>Bangiophyceae</taxon>
        <taxon>Bangiales</taxon>
        <taxon>Bangiaceae</taxon>
        <taxon>Porphyra</taxon>
    </lineage>
</organism>
<evidence type="ECO:0000256" key="3">
    <source>
        <dbReference type="ARBA" id="ARBA00008954"/>
    </source>
</evidence>
<dbReference type="GO" id="GO:0005737">
    <property type="term" value="C:cytoplasm"/>
    <property type="evidence" value="ECO:0007669"/>
    <property type="project" value="TreeGrafter"/>
</dbReference>
<feature type="region of interest" description="Disordered" evidence="10">
    <location>
        <begin position="1"/>
        <end position="25"/>
    </location>
</feature>
<dbReference type="EMBL" id="KV918925">
    <property type="protein sequence ID" value="OSX74902.1"/>
    <property type="molecule type" value="Genomic_DNA"/>
</dbReference>
<evidence type="ECO:0000256" key="7">
    <source>
        <dbReference type="ARBA" id="ARBA00022898"/>
    </source>
</evidence>
<comment type="similarity">
    <text evidence="3 8">Belongs to the class-III pyridoxal-phosphate-dependent aminotransferase family.</text>
</comment>
<evidence type="ECO:0000313" key="11">
    <source>
        <dbReference type="EMBL" id="OSX74902.1"/>
    </source>
</evidence>
<dbReference type="AlphaFoldDB" id="A0A1X6P1Z3"/>
<protein>
    <recommendedName>
        <fullName evidence="4 9">Ornithine aminotransferase</fullName>
        <ecNumber evidence="4 9">2.6.1.13</ecNumber>
    </recommendedName>
</protein>
<evidence type="ECO:0000313" key="12">
    <source>
        <dbReference type="Proteomes" id="UP000218209"/>
    </source>
</evidence>
<dbReference type="UniPathway" id="UPA00098">
    <property type="reaction ID" value="UER00358"/>
</dbReference>
<gene>
    <name evidence="11" type="ORF">BU14_0262s0019</name>
</gene>
<evidence type="ECO:0000256" key="10">
    <source>
        <dbReference type="SAM" id="MobiDB-lite"/>
    </source>
</evidence>
<dbReference type="GO" id="GO:0030170">
    <property type="term" value="F:pyridoxal phosphate binding"/>
    <property type="evidence" value="ECO:0007669"/>
    <property type="project" value="InterPro"/>
</dbReference>
<dbReference type="PIRSF" id="PIRSF000521">
    <property type="entry name" value="Transaminase_4ab_Lys_Orn"/>
    <property type="match status" value="1"/>
</dbReference>
<dbReference type="PANTHER" id="PTHR11986:SF18">
    <property type="entry name" value="ORNITHINE AMINOTRANSFERASE, MITOCHONDRIAL"/>
    <property type="match status" value="1"/>
</dbReference>
<dbReference type="InterPro" id="IPR010164">
    <property type="entry name" value="Orn_aminotrans"/>
</dbReference>
<sequence>MPGAATVGRGKTAKGLHSTAIRGGPLADNDGSDVIAVGDSKRRNDRAAEAIAVEARYGASNYAPLPVVLSHGIGAMVWDVQGTAYLDFLAAYSAVNQGHCHPRLVAAMASQAATLTLTSRAFYNNRLGPLLERLCTTFGYDRALPMNTGVEGGETAVKLARRWGYEVKGIPDNAARVLFARGNFWGRTIAAVSTSGDVGSFRGFGPLVPGFSQIPYNDVGALKAALEADPNVAAFMVEPIQGEAGVIIPDEGYMAAVGRLCRKHRVLLIADEVQTGLGRTGYMLATEHDGPDARADIVVLGKALSGGMLPVSAVLASDEVMGVLSPGDHGSTYGGNPLGAAVAGVALDILEKEELCASSVARGQQLRDGLTKLSQSGTRGSNLITAVRGRGLMNAFQVKDDGREGGTAWRVCVNMAHAGVLAKPTHGNIIRLSPPLVVTEEQVDTALESIKRALRATVQTKK</sequence>
<comment type="pathway">
    <text evidence="2 9">Amino-acid biosynthesis; L-proline biosynthesis; L-glutamate 5-semialdehyde from L-ornithine: step 1/1.</text>
</comment>
<comment type="catalytic activity">
    <reaction evidence="9">
        <text>a 2-oxocarboxylate + L-ornithine = L-glutamate 5-semialdehyde + an L-alpha-amino acid</text>
        <dbReference type="Rhea" id="RHEA:13877"/>
        <dbReference type="ChEBI" id="CHEBI:35179"/>
        <dbReference type="ChEBI" id="CHEBI:46911"/>
        <dbReference type="ChEBI" id="CHEBI:58066"/>
        <dbReference type="ChEBI" id="CHEBI:59869"/>
        <dbReference type="EC" id="2.6.1.13"/>
    </reaction>
</comment>
<dbReference type="Gene3D" id="3.40.640.10">
    <property type="entry name" value="Type I PLP-dependent aspartate aminotransferase-like (Major domain)"/>
    <property type="match status" value="1"/>
</dbReference>
<dbReference type="InterPro" id="IPR015424">
    <property type="entry name" value="PyrdxlP-dep_Trfase"/>
</dbReference>
<dbReference type="CDD" id="cd00610">
    <property type="entry name" value="OAT_like"/>
    <property type="match status" value="1"/>
</dbReference>
<evidence type="ECO:0000256" key="6">
    <source>
        <dbReference type="ARBA" id="ARBA00022679"/>
    </source>
</evidence>
<dbReference type="EC" id="2.6.1.13" evidence="4 9"/>
<dbReference type="InterPro" id="IPR049704">
    <property type="entry name" value="Aminotrans_3_PPA_site"/>
</dbReference>
<dbReference type="GO" id="GO:0019544">
    <property type="term" value="P:L-arginine catabolic process to L-glutamate"/>
    <property type="evidence" value="ECO:0007669"/>
    <property type="project" value="TreeGrafter"/>
</dbReference>
<reference evidence="11 12" key="1">
    <citation type="submission" date="2017-03" db="EMBL/GenBank/DDBJ databases">
        <title>WGS assembly of Porphyra umbilicalis.</title>
        <authorList>
            <person name="Brawley S.H."/>
            <person name="Blouin N.A."/>
            <person name="Ficko-Blean E."/>
            <person name="Wheeler G.L."/>
            <person name="Lohr M."/>
            <person name="Goodson H.V."/>
            <person name="Jenkins J.W."/>
            <person name="Blaby-Haas C.E."/>
            <person name="Helliwell K.E."/>
            <person name="Chan C."/>
            <person name="Marriage T."/>
            <person name="Bhattacharya D."/>
            <person name="Klein A.S."/>
            <person name="Badis Y."/>
            <person name="Brodie J."/>
            <person name="Cao Y."/>
            <person name="Collen J."/>
            <person name="Dittami S.M."/>
            <person name="Gachon C.M."/>
            <person name="Green B.R."/>
            <person name="Karpowicz S."/>
            <person name="Kim J.W."/>
            <person name="Kudahl U."/>
            <person name="Lin S."/>
            <person name="Michel G."/>
            <person name="Mittag M."/>
            <person name="Olson B.J."/>
            <person name="Pangilinan J."/>
            <person name="Peng Y."/>
            <person name="Qiu H."/>
            <person name="Shu S."/>
            <person name="Singer J.T."/>
            <person name="Smith A.G."/>
            <person name="Sprecher B.N."/>
            <person name="Wagner V."/>
            <person name="Wang W."/>
            <person name="Wang Z.-Y."/>
            <person name="Yan J."/>
            <person name="Yarish C."/>
            <person name="Zoeuner-Riek S."/>
            <person name="Zhuang Y."/>
            <person name="Zou Y."/>
            <person name="Lindquist E.A."/>
            <person name="Grimwood J."/>
            <person name="Barry K."/>
            <person name="Rokhsar D.S."/>
            <person name="Schmutz J."/>
            <person name="Stiller J.W."/>
            <person name="Grossman A.R."/>
            <person name="Prochnik S.E."/>
        </authorList>
    </citation>
    <scope>NUCLEOTIDE SEQUENCE [LARGE SCALE GENOMIC DNA]</scope>
    <source>
        <strain evidence="11">4086291</strain>
    </source>
</reference>
<evidence type="ECO:0000256" key="2">
    <source>
        <dbReference type="ARBA" id="ARBA00004998"/>
    </source>
</evidence>
<keyword evidence="7 8" id="KW-0663">Pyridoxal phosphate</keyword>
<dbReference type="Pfam" id="PF00202">
    <property type="entry name" value="Aminotran_3"/>
    <property type="match status" value="1"/>
</dbReference>
<keyword evidence="12" id="KW-1185">Reference proteome</keyword>
<dbReference type="FunFam" id="3.90.1150.10:FF:000152">
    <property type="entry name" value="Ornithine aminotransferase"/>
    <property type="match status" value="1"/>
</dbReference>
<dbReference type="NCBIfam" id="TIGR01885">
    <property type="entry name" value="Orn_aminotrans"/>
    <property type="match status" value="1"/>
</dbReference>
<keyword evidence="6 9" id="KW-0808">Transferase</keyword>
<dbReference type="GO" id="GO:0004587">
    <property type="term" value="F:ornithine aminotransferase activity"/>
    <property type="evidence" value="ECO:0007669"/>
    <property type="project" value="UniProtKB-EC"/>
</dbReference>
<accession>A0A1X6P1Z3</accession>
<dbReference type="GO" id="GO:0010121">
    <property type="term" value="P:L-arginine catabolic process to proline via ornithine"/>
    <property type="evidence" value="ECO:0007669"/>
    <property type="project" value="TreeGrafter"/>
</dbReference>
<evidence type="ECO:0000256" key="4">
    <source>
        <dbReference type="ARBA" id="ARBA00012924"/>
    </source>
</evidence>
<dbReference type="FunFam" id="3.40.640.10:FF:000011">
    <property type="entry name" value="Ornithine aminotransferase"/>
    <property type="match status" value="1"/>
</dbReference>
<evidence type="ECO:0000256" key="9">
    <source>
        <dbReference type="RuleBase" id="RU365036"/>
    </source>
</evidence>
<evidence type="ECO:0000256" key="5">
    <source>
        <dbReference type="ARBA" id="ARBA00022576"/>
    </source>
</evidence>
<dbReference type="InterPro" id="IPR005814">
    <property type="entry name" value="Aminotrans_3"/>
</dbReference>
<dbReference type="Proteomes" id="UP000218209">
    <property type="component" value="Unassembled WGS sequence"/>
</dbReference>
<evidence type="ECO:0000256" key="8">
    <source>
        <dbReference type="RuleBase" id="RU003560"/>
    </source>
</evidence>
<dbReference type="SUPFAM" id="SSF53383">
    <property type="entry name" value="PLP-dependent transferases"/>
    <property type="match status" value="1"/>
</dbReference>
<dbReference type="OrthoDB" id="425114at2759"/>
<comment type="cofactor">
    <cofactor evidence="1 9">
        <name>pyridoxal 5'-phosphate</name>
        <dbReference type="ChEBI" id="CHEBI:597326"/>
    </cofactor>
</comment>
<dbReference type="Gene3D" id="3.90.1150.10">
    <property type="entry name" value="Aspartate Aminotransferase, domain 1"/>
    <property type="match status" value="1"/>
</dbReference>
<dbReference type="PROSITE" id="PS00600">
    <property type="entry name" value="AA_TRANSFER_CLASS_3"/>
    <property type="match status" value="1"/>
</dbReference>